<evidence type="ECO:0000313" key="1">
    <source>
        <dbReference type="EMBL" id="EGT56987.1"/>
    </source>
</evidence>
<keyword evidence="2" id="KW-1185">Reference proteome</keyword>
<dbReference type="EMBL" id="GL379858">
    <property type="protein sequence ID" value="EGT56987.1"/>
    <property type="molecule type" value="Genomic_DNA"/>
</dbReference>
<evidence type="ECO:0000313" key="2">
    <source>
        <dbReference type="Proteomes" id="UP000008068"/>
    </source>
</evidence>
<dbReference type="InParanoid" id="G0NBG9"/>
<gene>
    <name evidence="1" type="ORF">CAEBREN_13967</name>
</gene>
<accession>G0NBG9</accession>
<name>G0NBG9_CAEBE</name>
<protein>
    <submittedName>
        <fullName evidence="1">Uncharacterized protein</fullName>
    </submittedName>
</protein>
<reference evidence="2" key="1">
    <citation type="submission" date="2011-07" db="EMBL/GenBank/DDBJ databases">
        <authorList>
            <consortium name="Caenorhabditis brenneri Sequencing and Analysis Consortium"/>
            <person name="Wilson R.K."/>
        </authorList>
    </citation>
    <scope>NUCLEOTIDE SEQUENCE [LARGE SCALE GENOMIC DNA]</scope>
    <source>
        <strain evidence="2">PB2801</strain>
    </source>
</reference>
<sequence length="29" mass="3588">MKTHKHSECIEIVFQQPLTISRWKWMKSD</sequence>
<organism evidence="2">
    <name type="scientific">Caenorhabditis brenneri</name>
    <name type="common">Nematode worm</name>
    <dbReference type="NCBI Taxonomy" id="135651"/>
    <lineage>
        <taxon>Eukaryota</taxon>
        <taxon>Metazoa</taxon>
        <taxon>Ecdysozoa</taxon>
        <taxon>Nematoda</taxon>
        <taxon>Chromadorea</taxon>
        <taxon>Rhabditida</taxon>
        <taxon>Rhabditina</taxon>
        <taxon>Rhabditomorpha</taxon>
        <taxon>Rhabditoidea</taxon>
        <taxon>Rhabditidae</taxon>
        <taxon>Peloderinae</taxon>
        <taxon>Caenorhabditis</taxon>
    </lineage>
</organism>
<dbReference type="AlphaFoldDB" id="G0NBG9"/>
<dbReference type="Proteomes" id="UP000008068">
    <property type="component" value="Unassembled WGS sequence"/>
</dbReference>
<proteinExistence type="predicted"/>
<dbReference type="HOGENOM" id="CLU_3410914_0_0_1"/>